<dbReference type="InterPro" id="IPR018247">
    <property type="entry name" value="EF_Hand_1_Ca_BS"/>
</dbReference>
<evidence type="ECO:0000313" key="4">
    <source>
        <dbReference type="EMBL" id="CAD9476292.1"/>
    </source>
</evidence>
<dbReference type="FunFam" id="1.10.238.10:FF:000003">
    <property type="entry name" value="Calmodulin A"/>
    <property type="match status" value="1"/>
</dbReference>
<keyword evidence="2" id="KW-0106">Calcium</keyword>
<dbReference type="AlphaFoldDB" id="A0A7S2GZR2"/>
<dbReference type="GO" id="GO:0005509">
    <property type="term" value="F:calcium ion binding"/>
    <property type="evidence" value="ECO:0007669"/>
    <property type="project" value="InterPro"/>
</dbReference>
<dbReference type="SUPFAM" id="SSF47473">
    <property type="entry name" value="EF-hand"/>
    <property type="match status" value="1"/>
</dbReference>
<name>A0A7S2GZR2_9EUKA</name>
<feature type="domain" description="EF-hand" evidence="3">
    <location>
        <begin position="118"/>
        <end position="150"/>
    </location>
</feature>
<feature type="domain" description="EF-hand" evidence="3">
    <location>
        <begin position="81"/>
        <end position="116"/>
    </location>
</feature>
<dbReference type="PROSITE" id="PS50222">
    <property type="entry name" value="EF_HAND_2"/>
    <property type="match status" value="2"/>
</dbReference>
<protein>
    <recommendedName>
        <fullName evidence="3">EF-hand domain-containing protein</fullName>
    </recommendedName>
</protein>
<dbReference type="PANTHER" id="PTHR23050">
    <property type="entry name" value="CALCIUM BINDING PROTEIN"/>
    <property type="match status" value="1"/>
</dbReference>
<dbReference type="SMART" id="SM00054">
    <property type="entry name" value="EFh"/>
    <property type="match status" value="2"/>
</dbReference>
<gene>
    <name evidence="4" type="ORF">CBRE1094_LOCUS23935</name>
</gene>
<dbReference type="InterPro" id="IPR050145">
    <property type="entry name" value="Centrin_CML-like"/>
</dbReference>
<dbReference type="InterPro" id="IPR011992">
    <property type="entry name" value="EF-hand-dom_pair"/>
</dbReference>
<accession>A0A7S2GZR2</accession>
<reference evidence="4" key="1">
    <citation type="submission" date="2021-01" db="EMBL/GenBank/DDBJ databases">
        <authorList>
            <person name="Corre E."/>
            <person name="Pelletier E."/>
            <person name="Niang G."/>
            <person name="Scheremetjew M."/>
            <person name="Finn R."/>
            <person name="Kale V."/>
            <person name="Holt S."/>
            <person name="Cochrane G."/>
            <person name="Meng A."/>
            <person name="Brown T."/>
            <person name="Cohen L."/>
        </authorList>
    </citation>
    <scope>NUCLEOTIDE SEQUENCE</scope>
    <source>
        <strain evidence="4">UTEX LB 985</strain>
    </source>
</reference>
<dbReference type="InterPro" id="IPR002048">
    <property type="entry name" value="EF_hand_dom"/>
</dbReference>
<organism evidence="4">
    <name type="scientific">Haptolina brevifila</name>
    <dbReference type="NCBI Taxonomy" id="156173"/>
    <lineage>
        <taxon>Eukaryota</taxon>
        <taxon>Haptista</taxon>
        <taxon>Haptophyta</taxon>
        <taxon>Prymnesiophyceae</taxon>
        <taxon>Prymnesiales</taxon>
        <taxon>Prymnesiaceae</taxon>
        <taxon>Haptolina</taxon>
    </lineage>
</organism>
<dbReference type="EMBL" id="HBGU01043949">
    <property type="protein sequence ID" value="CAD9476292.1"/>
    <property type="molecule type" value="Transcribed_RNA"/>
</dbReference>
<proteinExistence type="predicted"/>
<dbReference type="Gene3D" id="1.10.238.10">
    <property type="entry name" value="EF-hand"/>
    <property type="match status" value="1"/>
</dbReference>
<dbReference type="PROSITE" id="PS00018">
    <property type="entry name" value="EF_HAND_1"/>
    <property type="match status" value="2"/>
</dbReference>
<evidence type="ECO:0000256" key="1">
    <source>
        <dbReference type="ARBA" id="ARBA00022737"/>
    </source>
</evidence>
<keyword evidence="1" id="KW-0677">Repeat</keyword>
<dbReference type="CDD" id="cd00051">
    <property type="entry name" value="EFh"/>
    <property type="match status" value="1"/>
</dbReference>
<evidence type="ECO:0000259" key="3">
    <source>
        <dbReference type="PROSITE" id="PS50222"/>
    </source>
</evidence>
<evidence type="ECO:0000256" key="2">
    <source>
        <dbReference type="ARBA" id="ARBA00022837"/>
    </source>
</evidence>
<sequence length="150" mass="16218">MAQTLVEGEKIPADELNNMAAATVGAAIARREGASPDFLSGVILPCFMVLKLRNSPNESAGITKGAESDTDIIFDAVWETSKTPALRKCFELFDVDGSGRLSKEELKAILTRGPPYNIDHESADQIIAQFDTNGDGQIDIDEFVKVMENA</sequence>
<dbReference type="Pfam" id="PF13499">
    <property type="entry name" value="EF-hand_7"/>
    <property type="match status" value="1"/>
</dbReference>